<evidence type="ECO:0000256" key="3">
    <source>
        <dbReference type="SAM" id="Phobius"/>
    </source>
</evidence>
<keyword evidence="3" id="KW-0472">Membrane</keyword>
<feature type="domain" description="Peptidase A1" evidence="4">
    <location>
        <begin position="1"/>
        <end position="300"/>
    </location>
</feature>
<dbReference type="PANTHER" id="PTHR47966:SF73">
    <property type="entry name" value="PEPTIDASE A1 DOMAIN-CONTAINING PROTEIN"/>
    <property type="match status" value="1"/>
</dbReference>
<dbReference type="PANTHER" id="PTHR47966">
    <property type="entry name" value="BETA-SITE APP-CLEAVING ENZYME, ISOFORM A-RELATED"/>
    <property type="match status" value="1"/>
</dbReference>
<evidence type="ECO:0000256" key="2">
    <source>
        <dbReference type="SAM" id="MobiDB-lite"/>
    </source>
</evidence>
<evidence type="ECO:0000313" key="6">
    <source>
        <dbReference type="Proteomes" id="UP000756346"/>
    </source>
</evidence>
<keyword evidence="3" id="KW-1133">Transmembrane helix</keyword>
<dbReference type="SUPFAM" id="SSF50630">
    <property type="entry name" value="Acid proteases"/>
    <property type="match status" value="1"/>
</dbReference>
<dbReference type="Gene3D" id="2.40.70.10">
    <property type="entry name" value="Acid Proteases"/>
    <property type="match status" value="2"/>
</dbReference>
<evidence type="ECO:0000256" key="1">
    <source>
        <dbReference type="ARBA" id="ARBA00007447"/>
    </source>
</evidence>
<dbReference type="EMBL" id="JAGTJQ010000001">
    <property type="protein sequence ID" value="KAH7039581.1"/>
    <property type="molecule type" value="Genomic_DNA"/>
</dbReference>
<feature type="region of interest" description="Disordered" evidence="2">
    <location>
        <begin position="431"/>
        <end position="470"/>
    </location>
</feature>
<dbReference type="Pfam" id="PF00026">
    <property type="entry name" value="Asp"/>
    <property type="match status" value="1"/>
</dbReference>
<sequence>MSPSVDAAASNTFYKHTGMHGNYSNPGTDETLNFELFEDSFSFGDIALKNFSMGLSDVTTKGIGYLGLSLPEPNIVNEYLNSSSTSALVDQYLSYWMVQNASVVTPAFSIWPGDGDKYSGKLVLGGIDTTKYTGELVSVEMYNLTFFLEAMHLALTHVVANSSSGTDELAADLPVALALDYGTPMSIFPHNLAVELWKIVGATYLPDKSVPAVPCGAANANAQLDLTFGGAGGAVVSAFMSDLVLPQSIMDLGKQDAQGQPLCVFQIRNHTDPTWFSMGNCLLQSTYLVADLHNRKLALGQAVIKPEVASTSQIVPFAARRAGIPSATPAPSPVPKDVLPFFSSELLTQSTRSQIPTSTPNPSTTYAAQAGFTDPASWTANMTSADGDSDGLAQSAQIGIGVGVGVAVVLLVAVAVLFFRRHRQKKQQLQAFNNSNSAAANGSPSTMATSAYGEGKPDMQTNAPPTELGGQQLQPELATWHNNQELPGDTAGGTGYGYQGSPPPQHMYYPGPQPQQPYQHPPVELDSTIPTHRQ</sequence>
<keyword evidence="6" id="KW-1185">Reference proteome</keyword>
<dbReference type="Proteomes" id="UP000756346">
    <property type="component" value="Unassembled WGS sequence"/>
</dbReference>
<protein>
    <submittedName>
        <fullName evidence="5">Aspartic peptidase domain-containing protein</fullName>
    </submittedName>
</protein>
<dbReference type="InterPro" id="IPR021109">
    <property type="entry name" value="Peptidase_aspartic_dom_sf"/>
</dbReference>
<feature type="compositionally biased region" description="Pro residues" evidence="2">
    <location>
        <begin position="501"/>
        <end position="515"/>
    </location>
</feature>
<dbReference type="RefSeq" id="XP_046017636.1">
    <property type="nucleotide sequence ID" value="XM_046156161.1"/>
</dbReference>
<gene>
    <name evidence="5" type="ORF">B0I36DRAFT_343449</name>
</gene>
<feature type="compositionally biased region" description="Polar residues" evidence="2">
    <location>
        <begin position="459"/>
        <end position="470"/>
    </location>
</feature>
<dbReference type="AlphaFoldDB" id="A0A9P9BT43"/>
<accession>A0A9P9BT43</accession>
<dbReference type="GO" id="GO:0006508">
    <property type="term" value="P:proteolysis"/>
    <property type="evidence" value="ECO:0007669"/>
    <property type="project" value="InterPro"/>
</dbReference>
<organism evidence="5 6">
    <name type="scientific">Microdochium trichocladiopsis</name>
    <dbReference type="NCBI Taxonomy" id="1682393"/>
    <lineage>
        <taxon>Eukaryota</taxon>
        <taxon>Fungi</taxon>
        <taxon>Dikarya</taxon>
        <taxon>Ascomycota</taxon>
        <taxon>Pezizomycotina</taxon>
        <taxon>Sordariomycetes</taxon>
        <taxon>Xylariomycetidae</taxon>
        <taxon>Xylariales</taxon>
        <taxon>Microdochiaceae</taxon>
        <taxon>Microdochium</taxon>
    </lineage>
</organism>
<dbReference type="GO" id="GO:0004190">
    <property type="term" value="F:aspartic-type endopeptidase activity"/>
    <property type="evidence" value="ECO:0007669"/>
    <property type="project" value="InterPro"/>
</dbReference>
<comment type="caution">
    <text evidence="5">The sequence shown here is derived from an EMBL/GenBank/DDBJ whole genome shotgun (WGS) entry which is preliminary data.</text>
</comment>
<feature type="compositionally biased region" description="Low complexity" evidence="2">
    <location>
        <begin position="431"/>
        <end position="445"/>
    </location>
</feature>
<name>A0A9P9BT43_9PEZI</name>
<evidence type="ECO:0000259" key="4">
    <source>
        <dbReference type="PROSITE" id="PS51767"/>
    </source>
</evidence>
<dbReference type="GeneID" id="70185707"/>
<feature type="transmembrane region" description="Helical" evidence="3">
    <location>
        <begin position="398"/>
        <end position="419"/>
    </location>
</feature>
<evidence type="ECO:0000313" key="5">
    <source>
        <dbReference type="EMBL" id="KAH7039581.1"/>
    </source>
</evidence>
<dbReference type="PROSITE" id="PS51767">
    <property type="entry name" value="PEPTIDASE_A1"/>
    <property type="match status" value="1"/>
</dbReference>
<keyword evidence="3" id="KW-0812">Transmembrane</keyword>
<dbReference type="InterPro" id="IPR001461">
    <property type="entry name" value="Aspartic_peptidase_A1"/>
</dbReference>
<dbReference type="InterPro" id="IPR033121">
    <property type="entry name" value="PEPTIDASE_A1"/>
</dbReference>
<dbReference type="OrthoDB" id="771136at2759"/>
<proteinExistence type="inferred from homology"/>
<reference evidence="5" key="1">
    <citation type="journal article" date="2021" name="Nat. Commun.">
        <title>Genetic determinants of endophytism in the Arabidopsis root mycobiome.</title>
        <authorList>
            <person name="Mesny F."/>
            <person name="Miyauchi S."/>
            <person name="Thiergart T."/>
            <person name="Pickel B."/>
            <person name="Atanasova L."/>
            <person name="Karlsson M."/>
            <person name="Huettel B."/>
            <person name="Barry K.W."/>
            <person name="Haridas S."/>
            <person name="Chen C."/>
            <person name="Bauer D."/>
            <person name="Andreopoulos W."/>
            <person name="Pangilinan J."/>
            <person name="LaButti K."/>
            <person name="Riley R."/>
            <person name="Lipzen A."/>
            <person name="Clum A."/>
            <person name="Drula E."/>
            <person name="Henrissat B."/>
            <person name="Kohler A."/>
            <person name="Grigoriev I.V."/>
            <person name="Martin F.M."/>
            <person name="Hacquard S."/>
        </authorList>
    </citation>
    <scope>NUCLEOTIDE SEQUENCE</scope>
    <source>
        <strain evidence="5">MPI-CAGE-CH-0230</strain>
    </source>
</reference>
<comment type="similarity">
    <text evidence="1">Belongs to the peptidase A1 family.</text>
</comment>
<feature type="region of interest" description="Disordered" evidence="2">
    <location>
        <begin position="482"/>
        <end position="534"/>
    </location>
</feature>